<feature type="compositionally biased region" description="Low complexity" evidence="1">
    <location>
        <begin position="53"/>
        <end position="72"/>
    </location>
</feature>
<protein>
    <submittedName>
        <fullName evidence="2">Uncharacterized protein</fullName>
    </submittedName>
</protein>
<feature type="compositionally biased region" description="Polar residues" evidence="1">
    <location>
        <begin position="217"/>
        <end position="230"/>
    </location>
</feature>
<feature type="compositionally biased region" description="Polar residues" evidence="1">
    <location>
        <begin position="972"/>
        <end position="986"/>
    </location>
</feature>
<evidence type="ECO:0000313" key="3">
    <source>
        <dbReference type="Proteomes" id="UP000248405"/>
    </source>
</evidence>
<dbReference type="EMBL" id="KZ821614">
    <property type="protein sequence ID" value="PYH74535.1"/>
    <property type="molecule type" value="Genomic_DNA"/>
</dbReference>
<feature type="compositionally biased region" description="Low complexity" evidence="1">
    <location>
        <begin position="638"/>
        <end position="656"/>
    </location>
</feature>
<dbReference type="Proteomes" id="UP000248405">
    <property type="component" value="Unassembled WGS sequence"/>
</dbReference>
<feature type="compositionally biased region" description="Basic residues" evidence="1">
    <location>
        <begin position="73"/>
        <end position="83"/>
    </location>
</feature>
<evidence type="ECO:0000313" key="2">
    <source>
        <dbReference type="EMBL" id="PYH74535.1"/>
    </source>
</evidence>
<feature type="compositionally biased region" description="Polar residues" evidence="1">
    <location>
        <begin position="924"/>
        <end position="938"/>
    </location>
</feature>
<dbReference type="GeneID" id="37213066"/>
<accession>A0A319BPD0</accession>
<gene>
    <name evidence="2" type="ORF">BO88DRAFT_420941</name>
</gene>
<feature type="compositionally biased region" description="Basic and acidic residues" evidence="1">
    <location>
        <begin position="84"/>
        <end position="102"/>
    </location>
</feature>
<feature type="region of interest" description="Disordered" evidence="1">
    <location>
        <begin position="432"/>
        <end position="600"/>
    </location>
</feature>
<feature type="region of interest" description="Disordered" evidence="1">
    <location>
        <begin position="183"/>
        <end position="251"/>
    </location>
</feature>
<keyword evidence="3" id="KW-1185">Reference proteome</keyword>
<reference evidence="2" key="1">
    <citation type="submission" date="2016-12" db="EMBL/GenBank/DDBJ databases">
        <title>The genomes of Aspergillus section Nigri reveals drivers in fungal speciation.</title>
        <authorList>
            <consortium name="DOE Joint Genome Institute"/>
            <person name="Vesth T.C."/>
            <person name="Nybo J."/>
            <person name="Theobald S."/>
            <person name="Brandl J."/>
            <person name="Frisvad J.C."/>
            <person name="Nielsen K.F."/>
            <person name="Lyhne E.K."/>
            <person name="Kogle M.E."/>
            <person name="Kuo A."/>
            <person name="Riley R."/>
            <person name="Clum A."/>
            <person name="Nolan M."/>
            <person name="Lipzen A."/>
            <person name="Salamov A."/>
            <person name="Henrissat B."/>
            <person name="Wiebenga A."/>
            <person name="De Vries R.P."/>
            <person name="Grigoriev I.V."/>
            <person name="Mortensen U.H."/>
            <person name="Andersen M.R."/>
            <person name="Baker S.E."/>
        </authorList>
    </citation>
    <scope>NUCLEOTIDE SEQUENCE [LARGE SCALE GENOMIC DNA]</scope>
    <source>
        <strain evidence="2">CBS 113365</strain>
    </source>
</reference>
<feature type="compositionally biased region" description="Polar residues" evidence="1">
    <location>
        <begin position="711"/>
        <end position="723"/>
    </location>
</feature>
<sequence>MRTRSQQASPGGFVSLEENAPRRTRSARNAAHQEPATSEQPPTRAKSQRAPKKTTTTTTAKKPTVKTQTRKATTTKRTTRQSTRKTDKPVSDEDKQPAHTEEDLATDTTAAEMTTPTEDPKIVDPTPALSENDTPDREYIPCVSHPPMVPQSPKKSQEIDCFDGPDSRGIRAASCLESFIDELSSVGSPLSERSKTPSWTSKDETEAALAPRPAQESGATNIETSATTERVSLPTPAAEERTFEPPAEPTVAEPRGVTVVTSPEQFNTASLASAAGSGGVVVVEDERVGALIASFARLSLDDLAPRSSNEAAAILMESTTASFGEPVEPARVTRRSLRASRQEWIRDWAQQVPSTGFFHPITGQLVEGPSASVELAGDLASNREPPTRWFGVLDYILRRRRREVQVMSPLQEESQSSPGPGSGVVALNAVAPRGIRAKRPQKNKGLTNPPVTRKRARADSSDEETQGPQTPAANKRRNLGPPGSTPYRPATRPRSLTANITPYSERLRRRQAERDGRIHSTSLRVSQLLAQQEADRRRQAAESSAPPCSELPRTTFDFSLDNAHETSHDQEQSQSLQEQSSTPEPPATPERQSGWNLRGLLNSVPRTFTRILPSFRRTPEPTQVQAPPQPSSERIDRTQTSQASSSVSQSQAQSSRRSSEEPPQKRRRKSWSLFAQPFDRSLYLGDIPKKDSAAPSSAPLLSRPASKPSTEETTPQESATPNAQKDVGVEGQDSREREAEEQKQKKRKRSPSPDVIPNPPGCSYGLDLDYFCYSSESEDEQEIPLPRTEPNKSGRLAKTAVRGALRSERHSSKKVRFDASPEDTPSKLRLRARATDPYRGRHFIGMGNDSENAAPESPTPAPHAADESSSRRPGFVPNVQGTFQLDYDAFSDESESSGASASANVSASAPTPAPSSPTVTRASISESVPSTESRQTPRQAAPAPSTPAKIDEEALARARSQAEKYKPKTPSGLRTASRYSSPMTATPDTISATAIAPAVTSTPSTSETALAPAPEPEQQTIEDFGDDEFAREAQWLYENCPSGDLNDLVWPQPVTYEEQGFSPEVIDLVNEIWDPSTVDYAYTNIWKPGLDAFRRELESGASEAAQA</sequence>
<feature type="compositionally biased region" description="Low complexity" evidence="1">
    <location>
        <begin position="106"/>
        <end position="117"/>
    </location>
</feature>
<feature type="compositionally biased region" description="Low complexity" evidence="1">
    <location>
        <begin position="572"/>
        <end position="582"/>
    </location>
</feature>
<dbReference type="AlphaFoldDB" id="A0A319BPD0"/>
<feature type="compositionally biased region" description="Low complexity" evidence="1">
    <location>
        <begin position="896"/>
        <end position="923"/>
    </location>
</feature>
<feature type="compositionally biased region" description="Basic and acidic residues" evidence="1">
    <location>
        <begin position="732"/>
        <end position="743"/>
    </location>
</feature>
<feature type="region of interest" description="Disordered" evidence="1">
    <location>
        <begin position="685"/>
        <end position="762"/>
    </location>
</feature>
<feature type="compositionally biased region" description="Basic and acidic residues" evidence="1">
    <location>
        <begin position="949"/>
        <end position="966"/>
    </location>
</feature>
<feature type="region of interest" description="Disordered" evidence="1">
    <location>
        <begin position="1"/>
        <end position="167"/>
    </location>
</feature>
<dbReference type="OrthoDB" id="5394108at2759"/>
<feature type="region of interest" description="Disordered" evidence="1">
    <location>
        <begin position="612"/>
        <end position="673"/>
    </location>
</feature>
<organism evidence="2 3">
    <name type="scientific">Aspergillus vadensis (strain CBS 113365 / IMI 142717 / IBT 24658)</name>
    <dbReference type="NCBI Taxonomy" id="1448311"/>
    <lineage>
        <taxon>Eukaryota</taxon>
        <taxon>Fungi</taxon>
        <taxon>Dikarya</taxon>
        <taxon>Ascomycota</taxon>
        <taxon>Pezizomycotina</taxon>
        <taxon>Eurotiomycetes</taxon>
        <taxon>Eurotiomycetidae</taxon>
        <taxon>Eurotiales</taxon>
        <taxon>Aspergillaceae</taxon>
        <taxon>Aspergillus</taxon>
        <taxon>Aspergillus subgen. Circumdati</taxon>
    </lineage>
</organism>
<dbReference type="RefSeq" id="XP_025568329.1">
    <property type="nucleotide sequence ID" value="XM_025708474.1"/>
</dbReference>
<name>A0A319BPD0_ASPVC</name>
<feature type="compositionally biased region" description="Low complexity" evidence="1">
    <location>
        <begin position="693"/>
        <end position="708"/>
    </location>
</feature>
<feature type="compositionally biased region" description="Basic and acidic residues" evidence="1">
    <location>
        <begin position="805"/>
        <end position="819"/>
    </location>
</feature>
<feature type="region of interest" description="Disordered" evidence="1">
    <location>
        <begin position="775"/>
        <end position="986"/>
    </location>
</feature>
<evidence type="ECO:0000256" key="1">
    <source>
        <dbReference type="SAM" id="MobiDB-lite"/>
    </source>
</evidence>
<feature type="compositionally biased region" description="Basic and acidic residues" evidence="1">
    <location>
        <begin position="562"/>
        <end position="571"/>
    </location>
</feature>
<proteinExistence type="predicted"/>